<dbReference type="InterPro" id="IPR034457">
    <property type="entry name" value="Organic_radical-activating"/>
</dbReference>
<dbReference type="Gene3D" id="3.20.20.70">
    <property type="entry name" value="Aldolase class I"/>
    <property type="match status" value="1"/>
</dbReference>
<comment type="cofactor">
    <cofactor evidence="6">
        <name>[4Fe-4S] cluster</name>
        <dbReference type="ChEBI" id="CHEBI:49883"/>
    </cofactor>
    <text evidence="6">Binds 1 [4Fe-4S] cluster. The cluster is coordinated with 3 cysteines and an exchangeable S-adenosyl-L-methionine.</text>
</comment>
<proteinExistence type="predicted"/>
<dbReference type="SFLD" id="SFLDS00029">
    <property type="entry name" value="Radical_SAM"/>
    <property type="match status" value="1"/>
</dbReference>
<name>A0A7C3SJE7_9BACT</name>
<feature type="binding site" evidence="6">
    <location>
        <position position="102"/>
    </location>
    <ligand>
        <name>[4Fe-4S] cluster</name>
        <dbReference type="ChEBI" id="CHEBI:49883"/>
        <note>4Fe-4S-S-AdoMet</note>
    </ligand>
</feature>
<evidence type="ECO:0000256" key="4">
    <source>
        <dbReference type="ARBA" id="ARBA00023004"/>
    </source>
</evidence>
<feature type="domain" description="Radical SAM core" evidence="7">
    <location>
        <begin position="80"/>
        <end position="300"/>
    </location>
</feature>
<evidence type="ECO:0000259" key="7">
    <source>
        <dbReference type="PROSITE" id="PS51918"/>
    </source>
</evidence>
<keyword evidence="2 6" id="KW-0949">S-adenosyl-L-methionine</keyword>
<protein>
    <submittedName>
        <fullName evidence="8">AmmeMemoRadiSam system radical SAM enzyme</fullName>
    </submittedName>
</protein>
<evidence type="ECO:0000256" key="6">
    <source>
        <dbReference type="PIRSR" id="PIRSR004869-50"/>
    </source>
</evidence>
<reference evidence="8" key="1">
    <citation type="journal article" date="2020" name="mSystems">
        <title>Genome- and Community-Level Interaction Insights into Carbon Utilization and Element Cycling Functions of Hydrothermarchaeota in Hydrothermal Sediment.</title>
        <authorList>
            <person name="Zhou Z."/>
            <person name="Liu Y."/>
            <person name="Xu W."/>
            <person name="Pan J."/>
            <person name="Luo Z.H."/>
            <person name="Li M."/>
        </authorList>
    </citation>
    <scope>NUCLEOTIDE SEQUENCE [LARGE SCALE GENOMIC DNA]</scope>
    <source>
        <strain evidence="8">SpSt-776</strain>
    </source>
</reference>
<organism evidence="8">
    <name type="scientific">Desulfobacca acetoxidans</name>
    <dbReference type="NCBI Taxonomy" id="60893"/>
    <lineage>
        <taxon>Bacteria</taxon>
        <taxon>Pseudomonadati</taxon>
        <taxon>Thermodesulfobacteriota</taxon>
        <taxon>Desulfobaccia</taxon>
        <taxon>Desulfobaccales</taxon>
        <taxon>Desulfobaccaceae</taxon>
        <taxon>Desulfobacca</taxon>
    </lineage>
</organism>
<accession>A0A7C3SJE7</accession>
<evidence type="ECO:0000256" key="5">
    <source>
        <dbReference type="ARBA" id="ARBA00023014"/>
    </source>
</evidence>
<gene>
    <name evidence="8" type="primary">amrS</name>
    <name evidence="8" type="ORF">ENV62_07490</name>
</gene>
<dbReference type="CDD" id="cd01335">
    <property type="entry name" value="Radical_SAM"/>
    <property type="match status" value="1"/>
</dbReference>
<evidence type="ECO:0000256" key="1">
    <source>
        <dbReference type="ARBA" id="ARBA00022485"/>
    </source>
</evidence>
<dbReference type="PANTHER" id="PTHR30352">
    <property type="entry name" value="PYRUVATE FORMATE-LYASE-ACTIVATING ENZYME"/>
    <property type="match status" value="1"/>
</dbReference>
<dbReference type="GO" id="GO:0003824">
    <property type="term" value="F:catalytic activity"/>
    <property type="evidence" value="ECO:0007669"/>
    <property type="project" value="InterPro"/>
</dbReference>
<evidence type="ECO:0000313" key="8">
    <source>
        <dbReference type="EMBL" id="HGB15060.1"/>
    </source>
</evidence>
<keyword evidence="1" id="KW-0004">4Fe-4S</keyword>
<feature type="binding site" evidence="6">
    <location>
        <position position="95"/>
    </location>
    <ligand>
        <name>[4Fe-4S] cluster</name>
        <dbReference type="ChEBI" id="CHEBI:49883"/>
        <note>4Fe-4S-S-AdoMet</note>
    </ligand>
</feature>
<keyword evidence="5 6" id="KW-0411">Iron-sulfur</keyword>
<keyword evidence="4 6" id="KW-0408">Iron</keyword>
<dbReference type="PROSITE" id="PS51918">
    <property type="entry name" value="RADICAL_SAM"/>
    <property type="match status" value="1"/>
</dbReference>
<comment type="caution">
    <text evidence="8">The sequence shown here is derived from an EMBL/GenBank/DDBJ whole genome shotgun (WGS) entry which is preliminary data.</text>
</comment>
<dbReference type="InterPro" id="IPR007197">
    <property type="entry name" value="rSAM"/>
</dbReference>
<sequence>MSSSTLTATEPPDGYPALLMEELSGGRVRCLTCLRRCLILPGKRGWCGTRENRDGRLVSLIYGRVASLSLNPIEKKPVYHFLPGSYWLSLGSLGCNFRCPGCQNWELAHADLDRELHRTRYISPAALVELAQRHKAVGISWTFNEPVLWLEYILDTAPLAKAAGLFTNIVTNGALTPEAMDALGPYLDVYRVDIKGYFNETYERLAKFPHAQAIREAAVKGRKEYGLWVEAVTNVIPGVNDSPATLTAIVAWLAQDVSPATPWHATRFHPALAWRDLSPTPVTTLEFAVSLAQEAGLRFPYLGNVPGHPRENTFCPACGQELIRRFIFDITALNLEAGCCSACGTPVPGLWL</sequence>
<dbReference type="SFLD" id="SFLDG01101">
    <property type="entry name" value="Uncharacterised_Radical_SAM_Su"/>
    <property type="match status" value="1"/>
</dbReference>
<dbReference type="PANTHER" id="PTHR30352:SF5">
    <property type="entry name" value="PYRUVATE FORMATE-LYASE 1-ACTIVATING ENZYME"/>
    <property type="match status" value="1"/>
</dbReference>
<dbReference type="GO" id="GO:0046872">
    <property type="term" value="F:metal ion binding"/>
    <property type="evidence" value="ECO:0007669"/>
    <property type="project" value="UniProtKB-KW"/>
</dbReference>
<evidence type="ECO:0000256" key="3">
    <source>
        <dbReference type="ARBA" id="ARBA00022723"/>
    </source>
</evidence>
<dbReference type="AlphaFoldDB" id="A0A7C3SJE7"/>
<evidence type="ECO:0000256" key="2">
    <source>
        <dbReference type="ARBA" id="ARBA00022691"/>
    </source>
</evidence>
<feature type="binding site" evidence="6">
    <location>
        <position position="99"/>
    </location>
    <ligand>
        <name>[4Fe-4S] cluster</name>
        <dbReference type="ChEBI" id="CHEBI:49883"/>
        <note>4Fe-4S-S-AdoMet</note>
    </ligand>
</feature>
<dbReference type="SUPFAM" id="SSF102114">
    <property type="entry name" value="Radical SAM enzymes"/>
    <property type="match status" value="1"/>
</dbReference>
<dbReference type="GO" id="GO:0051539">
    <property type="term" value="F:4 iron, 4 sulfur cluster binding"/>
    <property type="evidence" value="ECO:0007669"/>
    <property type="project" value="UniProtKB-KW"/>
</dbReference>
<dbReference type="PIRSF" id="PIRSF004869">
    <property type="entry name" value="PflX_prd"/>
    <property type="match status" value="1"/>
</dbReference>
<dbReference type="NCBIfam" id="TIGR04337">
    <property type="entry name" value="AmmeMemoSam_rS"/>
    <property type="match status" value="1"/>
</dbReference>
<dbReference type="InterPro" id="IPR058240">
    <property type="entry name" value="rSAM_sf"/>
</dbReference>
<dbReference type="InterPro" id="IPR013785">
    <property type="entry name" value="Aldolase_TIM"/>
</dbReference>
<dbReference type="Pfam" id="PF04055">
    <property type="entry name" value="Radical_SAM"/>
    <property type="match status" value="1"/>
</dbReference>
<keyword evidence="3 6" id="KW-0479">Metal-binding</keyword>
<dbReference type="InterPro" id="IPR016431">
    <property type="entry name" value="Pyrv-formate_lyase-activ_prd"/>
</dbReference>
<dbReference type="InterPro" id="IPR027596">
    <property type="entry name" value="AmmeMemoSam_rS"/>
</dbReference>
<dbReference type="EMBL" id="DTHB01000049">
    <property type="protein sequence ID" value="HGB15060.1"/>
    <property type="molecule type" value="Genomic_DNA"/>
</dbReference>